<evidence type="ECO:0000313" key="4">
    <source>
        <dbReference type="EMBL" id="SMC14447.1"/>
    </source>
</evidence>
<evidence type="ECO:0000256" key="2">
    <source>
        <dbReference type="SAM" id="MobiDB-lite"/>
    </source>
</evidence>
<dbReference type="InterPro" id="IPR019734">
    <property type="entry name" value="TPR_rpt"/>
</dbReference>
<dbReference type="OrthoDB" id="54411at2"/>
<dbReference type="InterPro" id="IPR011990">
    <property type="entry name" value="TPR-like_helical_dom_sf"/>
</dbReference>
<dbReference type="GO" id="GO:0006355">
    <property type="term" value="P:regulation of DNA-templated transcription"/>
    <property type="evidence" value="ECO:0007669"/>
    <property type="project" value="InterPro"/>
</dbReference>
<feature type="region of interest" description="Disordered" evidence="2">
    <location>
        <begin position="229"/>
        <end position="281"/>
    </location>
</feature>
<proteinExistence type="predicted"/>
<evidence type="ECO:0000259" key="3">
    <source>
        <dbReference type="SMART" id="SM01043"/>
    </source>
</evidence>
<keyword evidence="1" id="KW-0802">TPR repeat</keyword>
<sequence length="680" mass="76328">MNSRSDYGSNTLLRLEMLGPLRVEVEGESLSLSAKKGLALLVYLGLRAETNVPRETVCGLLWGDSREAQAKASLRQALTTLRKYLGAASSAIGADRDRLSFNRSLVQSDVTDFLKLAGLGTENALEEAAELYRGDLLEGFGQVTPEFDCWLDGERSALRARYFTVLTKLCDAYETQGRQEDVITAASLVLRLNPLCEDMHRKLMKSYLAQNRTDAALKQFSSLKDTLDRELNVSPEPETQDLMRKVRSSRSRRSEPELEPNLKPRSQATKHVKKTQHDGKPSIAVLPFQNMSFDPEQEYFCDGVSEDIITELSRFSSLFVVARNSSFTFKGRTFKHQDVAQELGVRYMLEGSIRRAGDRIRVTAQLIECAAGSHIWAERYEKTLDDIFELQDDITRSVVGAIAPQIEQAEIARVFHKREIEFSSYDLALKAKALFHNGAYADTDGQDAVVELAEQALELDPRNTDAIWIQAFSYVIRHLYQLDDNPGPLLDRADAAAESLFKSDRPEPGAFSVRGMIRHFKGEFDSATADFRRAFDLNPNFALNIFFMAWHESLVGRMKEAKEHAQFALRLSPRDSDYWVGDAFLSLAQACFAESRFEEVQNWGARAIQYSARAPIRRALMIASATHLGQPEDARPHADALASFAPKFLDSIVSGRLILYRLPEHNALLVSGIKKSGYLS</sequence>
<protein>
    <submittedName>
        <fullName evidence="4">Transcriptional regulatory protein MoaR1</fullName>
    </submittedName>
</protein>
<dbReference type="Gene3D" id="3.40.50.10070">
    <property type="entry name" value="TolB, N-terminal domain"/>
    <property type="match status" value="1"/>
</dbReference>
<dbReference type="InterPro" id="IPR036388">
    <property type="entry name" value="WH-like_DNA-bd_sf"/>
</dbReference>
<dbReference type="PANTHER" id="PTHR35807">
    <property type="entry name" value="TRANSCRIPTIONAL REGULATOR REDD-RELATED"/>
    <property type="match status" value="1"/>
</dbReference>
<evidence type="ECO:0000256" key="1">
    <source>
        <dbReference type="PROSITE-ProRule" id="PRU00339"/>
    </source>
</evidence>
<dbReference type="Pfam" id="PF03704">
    <property type="entry name" value="BTAD"/>
    <property type="match status" value="1"/>
</dbReference>
<feature type="compositionally biased region" description="Basic and acidic residues" evidence="2">
    <location>
        <begin position="252"/>
        <end position="262"/>
    </location>
</feature>
<organism evidence="4 5">
    <name type="scientific">Roseovarius aestuarii</name>
    <dbReference type="NCBI Taxonomy" id="475083"/>
    <lineage>
        <taxon>Bacteria</taxon>
        <taxon>Pseudomonadati</taxon>
        <taxon>Pseudomonadota</taxon>
        <taxon>Alphaproteobacteria</taxon>
        <taxon>Rhodobacterales</taxon>
        <taxon>Roseobacteraceae</taxon>
        <taxon>Roseovarius</taxon>
    </lineage>
</organism>
<evidence type="ECO:0000313" key="5">
    <source>
        <dbReference type="Proteomes" id="UP000193224"/>
    </source>
</evidence>
<dbReference type="SMART" id="SM01043">
    <property type="entry name" value="BTAD"/>
    <property type="match status" value="1"/>
</dbReference>
<dbReference type="Proteomes" id="UP000193224">
    <property type="component" value="Unassembled WGS sequence"/>
</dbReference>
<dbReference type="Gene3D" id="1.10.10.10">
    <property type="entry name" value="Winged helix-like DNA-binding domain superfamily/Winged helix DNA-binding domain"/>
    <property type="match status" value="1"/>
</dbReference>
<dbReference type="PROSITE" id="PS50005">
    <property type="entry name" value="TPR"/>
    <property type="match status" value="1"/>
</dbReference>
<dbReference type="Gene3D" id="1.25.40.10">
    <property type="entry name" value="Tetratricopeptide repeat domain"/>
    <property type="match status" value="2"/>
</dbReference>
<accession>A0A1X7BXR5</accession>
<dbReference type="AlphaFoldDB" id="A0A1X7BXR5"/>
<dbReference type="RefSeq" id="WP_139836540.1">
    <property type="nucleotide sequence ID" value="NZ_FWXB01000026.1"/>
</dbReference>
<feature type="repeat" description="TPR" evidence="1">
    <location>
        <begin position="508"/>
        <end position="541"/>
    </location>
</feature>
<keyword evidence="5" id="KW-1185">Reference proteome</keyword>
<dbReference type="GO" id="GO:0003677">
    <property type="term" value="F:DNA binding"/>
    <property type="evidence" value="ECO:0007669"/>
    <property type="project" value="InterPro"/>
</dbReference>
<dbReference type="SUPFAM" id="SSF48452">
    <property type="entry name" value="TPR-like"/>
    <property type="match status" value="2"/>
</dbReference>
<name>A0A1X7BXR5_9RHOB</name>
<dbReference type="SUPFAM" id="SSF46894">
    <property type="entry name" value="C-terminal effector domain of the bipartite response regulators"/>
    <property type="match status" value="1"/>
</dbReference>
<feature type="domain" description="Bacterial transcriptional activator" evidence="3">
    <location>
        <begin position="108"/>
        <end position="247"/>
    </location>
</feature>
<dbReference type="EMBL" id="FWXB01000026">
    <property type="protein sequence ID" value="SMC14447.1"/>
    <property type="molecule type" value="Genomic_DNA"/>
</dbReference>
<dbReference type="InterPro" id="IPR005158">
    <property type="entry name" value="BTAD"/>
</dbReference>
<dbReference type="InterPro" id="IPR016032">
    <property type="entry name" value="Sig_transdc_resp-reg_C-effctor"/>
</dbReference>
<reference evidence="4 5" key="1">
    <citation type="submission" date="2017-03" db="EMBL/GenBank/DDBJ databases">
        <authorList>
            <person name="Afonso C.L."/>
            <person name="Miller P.J."/>
            <person name="Scott M.A."/>
            <person name="Spackman E."/>
            <person name="Goraichik I."/>
            <person name="Dimitrov K.M."/>
            <person name="Suarez D.L."/>
            <person name="Swayne D.E."/>
        </authorList>
    </citation>
    <scope>NUCLEOTIDE SEQUENCE [LARGE SCALE GENOMIC DNA]</scope>
    <source>
        <strain evidence="4 5">CECT 7745</strain>
    </source>
</reference>
<dbReference type="InterPro" id="IPR051677">
    <property type="entry name" value="AfsR-DnrI-RedD_regulator"/>
</dbReference>
<gene>
    <name evidence="4" type="primary">moaR1</name>
    <name evidence="4" type="ORF">ROA7745_04314</name>
</gene>